<comment type="caution">
    <text evidence="2">The sequence shown here is derived from an EMBL/GenBank/DDBJ whole genome shotgun (WGS) entry which is preliminary data.</text>
</comment>
<reference evidence="2 3" key="1">
    <citation type="journal article" date="2015" name="Sci. Rep.">
        <title>Genome of the facultative scuticociliatosis pathogen Pseudocohnilembus persalinus provides insight into its virulence through horizontal gene transfer.</title>
        <authorList>
            <person name="Xiong J."/>
            <person name="Wang G."/>
            <person name="Cheng J."/>
            <person name="Tian M."/>
            <person name="Pan X."/>
            <person name="Warren A."/>
            <person name="Jiang C."/>
            <person name="Yuan D."/>
            <person name="Miao W."/>
        </authorList>
    </citation>
    <scope>NUCLEOTIDE SEQUENCE [LARGE SCALE GENOMIC DNA]</scope>
    <source>
        <strain evidence="2">36N120E</strain>
    </source>
</reference>
<feature type="compositionally biased region" description="Basic and acidic residues" evidence="1">
    <location>
        <begin position="1"/>
        <end position="12"/>
    </location>
</feature>
<evidence type="ECO:0000313" key="3">
    <source>
        <dbReference type="Proteomes" id="UP000054937"/>
    </source>
</evidence>
<feature type="compositionally biased region" description="Low complexity" evidence="1">
    <location>
        <begin position="98"/>
        <end position="112"/>
    </location>
</feature>
<dbReference type="EMBL" id="LDAU01000080">
    <property type="protein sequence ID" value="KRX07759.1"/>
    <property type="molecule type" value="Genomic_DNA"/>
</dbReference>
<keyword evidence="3" id="KW-1185">Reference proteome</keyword>
<sequence>MDKEKPSKEDLKIQNMHLLQVNQEGDSKMSSSRKTSNRTKKNAEKELFKNLYIDLNLDRTPQNINKNKDFDNLNKIISQKNSIIDKNKGSLYLKQQQQKQQQQQRRSISITGSGSGTHFSQRKTLEPQKSGFNFSQYAQYIDDELITQIQETKANQHKNFIQQFQKQKGEMPRISVDFIDLNNALKIEDLKLTLPLNQYVLKQEVSLKDETDRN</sequence>
<proteinExistence type="predicted"/>
<protein>
    <submittedName>
        <fullName evidence="2">Uncharacterized protein</fullName>
    </submittedName>
</protein>
<name>A0A0V0QZM7_PSEPJ</name>
<evidence type="ECO:0000313" key="2">
    <source>
        <dbReference type="EMBL" id="KRX07759.1"/>
    </source>
</evidence>
<evidence type="ECO:0000256" key="1">
    <source>
        <dbReference type="SAM" id="MobiDB-lite"/>
    </source>
</evidence>
<organism evidence="2 3">
    <name type="scientific">Pseudocohnilembus persalinus</name>
    <name type="common">Ciliate</name>
    <dbReference type="NCBI Taxonomy" id="266149"/>
    <lineage>
        <taxon>Eukaryota</taxon>
        <taxon>Sar</taxon>
        <taxon>Alveolata</taxon>
        <taxon>Ciliophora</taxon>
        <taxon>Intramacronucleata</taxon>
        <taxon>Oligohymenophorea</taxon>
        <taxon>Scuticociliatia</taxon>
        <taxon>Philasterida</taxon>
        <taxon>Pseudocohnilembidae</taxon>
        <taxon>Pseudocohnilembus</taxon>
    </lineage>
</organism>
<feature type="region of interest" description="Disordered" evidence="1">
    <location>
        <begin position="1"/>
        <end position="43"/>
    </location>
</feature>
<dbReference type="AlphaFoldDB" id="A0A0V0QZM7"/>
<gene>
    <name evidence="2" type="ORF">PPERSA_07509</name>
</gene>
<dbReference type="InParanoid" id="A0A0V0QZM7"/>
<dbReference type="Proteomes" id="UP000054937">
    <property type="component" value="Unassembled WGS sequence"/>
</dbReference>
<feature type="region of interest" description="Disordered" evidence="1">
    <location>
        <begin position="98"/>
        <end position="126"/>
    </location>
</feature>
<accession>A0A0V0QZM7</accession>